<dbReference type="SUPFAM" id="SSF55785">
    <property type="entry name" value="PYP-like sensor domain (PAS domain)"/>
    <property type="match status" value="1"/>
</dbReference>
<dbReference type="SUPFAM" id="SSF55874">
    <property type="entry name" value="ATPase domain of HSP90 chaperone/DNA topoisomerase II/histidine kinase"/>
    <property type="match status" value="1"/>
</dbReference>
<dbReference type="InterPro" id="IPR004358">
    <property type="entry name" value="Sig_transdc_His_kin-like_C"/>
</dbReference>
<dbReference type="InterPro" id="IPR036097">
    <property type="entry name" value="HisK_dim/P_sf"/>
</dbReference>
<protein>
    <recommendedName>
        <fullName evidence="2">histidine kinase</fullName>
        <ecNumber evidence="2">2.7.13.3</ecNumber>
    </recommendedName>
</protein>
<dbReference type="Gene3D" id="3.30.565.10">
    <property type="entry name" value="Histidine kinase-like ATPase, C-terminal domain"/>
    <property type="match status" value="1"/>
</dbReference>
<evidence type="ECO:0000313" key="6">
    <source>
        <dbReference type="Proteomes" id="UP000283474"/>
    </source>
</evidence>
<dbReference type="OrthoDB" id="2521613at2"/>
<dbReference type="Pfam" id="PF08448">
    <property type="entry name" value="PAS_4"/>
    <property type="match status" value="1"/>
</dbReference>
<dbReference type="InterPro" id="IPR036890">
    <property type="entry name" value="HATPase_C_sf"/>
</dbReference>
<evidence type="ECO:0000256" key="2">
    <source>
        <dbReference type="ARBA" id="ARBA00012438"/>
    </source>
</evidence>
<dbReference type="PANTHER" id="PTHR43065">
    <property type="entry name" value="SENSOR HISTIDINE KINASE"/>
    <property type="match status" value="1"/>
</dbReference>
<dbReference type="InterPro" id="IPR003661">
    <property type="entry name" value="HisK_dim/P_dom"/>
</dbReference>
<organism evidence="5 6">
    <name type="scientific">Pollutimonas thiosulfatoxidans</name>
    <dbReference type="NCBI Taxonomy" id="2028345"/>
    <lineage>
        <taxon>Bacteria</taxon>
        <taxon>Pseudomonadati</taxon>
        <taxon>Pseudomonadota</taxon>
        <taxon>Betaproteobacteria</taxon>
        <taxon>Burkholderiales</taxon>
        <taxon>Alcaligenaceae</taxon>
        <taxon>Pollutimonas</taxon>
    </lineage>
</organism>
<feature type="domain" description="Histidine kinase" evidence="4">
    <location>
        <begin position="173"/>
        <end position="409"/>
    </location>
</feature>
<dbReference type="CDD" id="cd00082">
    <property type="entry name" value="HisKA"/>
    <property type="match status" value="1"/>
</dbReference>
<dbReference type="PRINTS" id="PR00344">
    <property type="entry name" value="BCTRLSENSOR"/>
</dbReference>
<dbReference type="PANTHER" id="PTHR43065:SF50">
    <property type="entry name" value="HISTIDINE KINASE"/>
    <property type="match status" value="1"/>
</dbReference>
<dbReference type="InterPro" id="IPR003594">
    <property type="entry name" value="HATPase_dom"/>
</dbReference>
<dbReference type="InterPro" id="IPR005467">
    <property type="entry name" value="His_kinase_dom"/>
</dbReference>
<proteinExistence type="predicted"/>
<dbReference type="InterPro" id="IPR035965">
    <property type="entry name" value="PAS-like_dom_sf"/>
</dbReference>
<dbReference type="EMBL" id="CP022987">
    <property type="protein sequence ID" value="QAA94481.1"/>
    <property type="molecule type" value="Genomic_DNA"/>
</dbReference>
<dbReference type="SMART" id="SM00387">
    <property type="entry name" value="HATPase_c"/>
    <property type="match status" value="1"/>
</dbReference>
<name>A0A410GDV9_9BURK</name>
<dbReference type="EC" id="2.7.13.3" evidence="2"/>
<accession>A0A410GDV9</accession>
<dbReference type="RefSeq" id="WP_128355478.1">
    <property type="nucleotide sequence ID" value="NZ_CP022987.1"/>
</dbReference>
<dbReference type="Gene3D" id="1.10.287.130">
    <property type="match status" value="1"/>
</dbReference>
<dbReference type="InterPro" id="IPR013656">
    <property type="entry name" value="PAS_4"/>
</dbReference>
<keyword evidence="3" id="KW-0597">Phosphoprotein</keyword>
<dbReference type="SUPFAM" id="SSF47384">
    <property type="entry name" value="Homodimeric domain of signal transducing histidine kinase"/>
    <property type="match status" value="1"/>
</dbReference>
<reference evidence="5 6" key="1">
    <citation type="submission" date="2017-08" db="EMBL/GenBank/DDBJ databases">
        <authorList>
            <person name="Park S.-J."/>
            <person name="Kim H."/>
        </authorList>
    </citation>
    <scope>NUCLEOTIDE SEQUENCE [LARGE SCALE GENOMIC DNA]</scope>
    <source>
        <strain evidence="6">ye3</strain>
    </source>
</reference>
<evidence type="ECO:0000256" key="3">
    <source>
        <dbReference type="ARBA" id="ARBA00022553"/>
    </source>
</evidence>
<comment type="catalytic activity">
    <reaction evidence="1">
        <text>ATP + protein L-histidine = ADP + protein N-phospho-L-histidine.</text>
        <dbReference type="EC" id="2.7.13.3"/>
    </reaction>
</comment>
<dbReference type="Pfam" id="PF02518">
    <property type="entry name" value="HATPase_c"/>
    <property type="match status" value="1"/>
</dbReference>
<dbReference type="KEGG" id="pus:CKA81_12075"/>
<sequence length="420" mass="45879">MKKIIDTLDNDTNAGLVIVDRGMVIRYMNARMAQWTGVTAGQALGASLALAFPACAAALQACLLDALPSGPHGRGAVDNGLPAKGLIQIPTPSGAIECMVCFPFTDIDDELSYAALFYDARDAEAFHRSFGSAINRLLRLQVEQQLLLLKLEHKDDHLLEVEKLAGIGQLAAGIAHEINNPIGYIFSNLRTLASYVREMLNLIDAVDTVKSLDEFRQLRNCPEYEYIRSDVESLIRESEEGIDRVKKIIGALKDFSHPEEPGYRPVDLHRCIETTLKVIANEVKYKAEVVKVYGDIPDVECNASQISQVLMNLLVNAAQAIDNFGVITIRTGHEAPWVWLEVDDTGQGMERSVASRIFEPFFTTKAVGQGTGLGLSVSLSILEHHGGSAEVDSEPGRGTRIRLWLPQTQSATAVPLETAG</sequence>
<evidence type="ECO:0000259" key="4">
    <source>
        <dbReference type="PROSITE" id="PS50109"/>
    </source>
</evidence>
<evidence type="ECO:0000256" key="1">
    <source>
        <dbReference type="ARBA" id="ARBA00000085"/>
    </source>
</evidence>
<evidence type="ECO:0000313" key="5">
    <source>
        <dbReference type="EMBL" id="QAA94481.1"/>
    </source>
</evidence>
<keyword evidence="6" id="KW-1185">Reference proteome</keyword>
<dbReference type="AlphaFoldDB" id="A0A410GDV9"/>
<dbReference type="PROSITE" id="PS50109">
    <property type="entry name" value="HIS_KIN"/>
    <property type="match status" value="1"/>
</dbReference>
<gene>
    <name evidence="5" type="ORF">CKA81_12075</name>
</gene>
<dbReference type="GO" id="GO:0000155">
    <property type="term" value="F:phosphorelay sensor kinase activity"/>
    <property type="evidence" value="ECO:0007669"/>
    <property type="project" value="InterPro"/>
</dbReference>
<dbReference type="Proteomes" id="UP000283474">
    <property type="component" value="Chromosome"/>
</dbReference>
<dbReference type="Gene3D" id="3.30.450.20">
    <property type="entry name" value="PAS domain"/>
    <property type="match status" value="1"/>
</dbReference>